<keyword evidence="4" id="KW-0255">Endonuclease</keyword>
<evidence type="ECO:0000256" key="4">
    <source>
        <dbReference type="ARBA" id="ARBA00022759"/>
    </source>
</evidence>
<evidence type="ECO:0000259" key="7">
    <source>
        <dbReference type="PROSITE" id="PS50158"/>
    </source>
</evidence>
<dbReference type="PROSITE" id="PS50158">
    <property type="entry name" value="ZF_CCHC"/>
    <property type="match status" value="1"/>
</dbReference>
<dbReference type="InterPro" id="IPR036875">
    <property type="entry name" value="Znf_CCHC_sf"/>
</dbReference>
<keyword evidence="1" id="KW-0808">Transferase</keyword>
<dbReference type="Proteomes" id="UP000054843">
    <property type="component" value="Unassembled WGS sequence"/>
</dbReference>
<dbReference type="Pfam" id="PF03732">
    <property type="entry name" value="Retrotrans_gag"/>
    <property type="match status" value="1"/>
</dbReference>
<accession>A0A0V1N8U6</accession>
<comment type="caution">
    <text evidence="8">The sequence shown here is derived from an EMBL/GenBank/DDBJ whole genome shotgun (WGS) entry which is preliminary data.</text>
</comment>
<dbReference type="Gene3D" id="2.40.70.10">
    <property type="entry name" value="Acid Proteases"/>
    <property type="match status" value="1"/>
</dbReference>
<keyword evidence="3" id="KW-0540">Nuclease</keyword>
<reference evidence="8 9" key="1">
    <citation type="submission" date="2015-01" db="EMBL/GenBank/DDBJ databases">
        <title>Evolution of Trichinella species and genotypes.</title>
        <authorList>
            <person name="Korhonen P.K."/>
            <person name="Edoardo P."/>
            <person name="Giuseppe L.R."/>
            <person name="Gasser R.B."/>
        </authorList>
    </citation>
    <scope>NUCLEOTIDE SEQUENCE [LARGE SCALE GENOMIC DNA]</scope>
    <source>
        <strain evidence="8">ISS1980</strain>
    </source>
</reference>
<dbReference type="InterPro" id="IPR001878">
    <property type="entry name" value="Znf_CCHC"/>
</dbReference>
<keyword evidence="5" id="KW-0862">Zinc</keyword>
<keyword evidence="4" id="KW-0378">Hydrolase</keyword>
<dbReference type="EMBL" id="JYDO01000002">
    <property type="protein sequence ID" value="KRZ80411.1"/>
    <property type="molecule type" value="Genomic_DNA"/>
</dbReference>
<feature type="region of interest" description="Disordered" evidence="6">
    <location>
        <begin position="414"/>
        <end position="443"/>
    </location>
</feature>
<feature type="domain" description="CCHC-type" evidence="7">
    <location>
        <begin position="267"/>
        <end position="281"/>
    </location>
</feature>
<dbReference type="SMART" id="SM00343">
    <property type="entry name" value="ZnF_C2HC"/>
    <property type="match status" value="1"/>
</dbReference>
<evidence type="ECO:0000256" key="5">
    <source>
        <dbReference type="PROSITE-ProRule" id="PRU00047"/>
    </source>
</evidence>
<evidence type="ECO:0000256" key="1">
    <source>
        <dbReference type="ARBA" id="ARBA00022679"/>
    </source>
</evidence>
<keyword evidence="9" id="KW-1185">Reference proteome</keyword>
<dbReference type="OrthoDB" id="268799at2759"/>
<evidence type="ECO:0000256" key="6">
    <source>
        <dbReference type="SAM" id="MobiDB-lite"/>
    </source>
</evidence>
<dbReference type="GO" id="GO:0008270">
    <property type="term" value="F:zinc ion binding"/>
    <property type="evidence" value="ECO:0007669"/>
    <property type="project" value="UniProtKB-KW"/>
</dbReference>
<sequence>MSTRRRDRASKKQQPQSDGGRTGADLEADPPAPPGGSLQWRPVRELTPSVYRGAYYCPPPAFRPEMDSVEWLERLEDFFCVSRVPPSDQGVVARYLLSDSVRRELYPAGQTRENSFEEFKTRLLGTYGPEESTWQLIERFHALHQREGQTIEQYAQEVAEVGRKAGVSERDLVARFARGITSKQAYLAMRLQEPPTLAEARKLVSKVVRAEEDFHQSQQSHTSNPKPEKTEVAQSIEALIREVGKLSLKLERQEPTAVRPAGRRDGCFNCGGLGHLRRDCPHERRRTQRQPTGTQSGGPGNCRVLDMAGLQAGDAPCVNGKLNGTRVSLLLDTGAVVSVIPESLWHNASGGEPSMSEKKTILLVDGRRMCISGVRVVPLQLGRWRGRVPREASFWSESGDRRGDEWNCVQRMSMRPNERERTSTERRRTNWRGPGGRSAGPTRRVVTLRTTSKSLKIFKI</sequence>
<dbReference type="InterPro" id="IPR050951">
    <property type="entry name" value="Retrovirus_Pol_polyprotein"/>
</dbReference>
<proteinExistence type="predicted"/>
<name>A0A0V1N8U6_9BILA</name>
<feature type="region of interest" description="Disordered" evidence="6">
    <location>
        <begin position="1"/>
        <end position="41"/>
    </location>
</feature>
<evidence type="ECO:0000256" key="2">
    <source>
        <dbReference type="ARBA" id="ARBA00022695"/>
    </source>
</evidence>
<feature type="compositionally biased region" description="Basic and acidic residues" evidence="6">
    <location>
        <begin position="416"/>
        <end position="428"/>
    </location>
</feature>
<dbReference type="AlphaFoldDB" id="A0A0V1N8U6"/>
<dbReference type="InterPro" id="IPR005162">
    <property type="entry name" value="Retrotrans_gag_dom"/>
</dbReference>
<dbReference type="SUPFAM" id="SSF50630">
    <property type="entry name" value="Acid proteases"/>
    <property type="match status" value="1"/>
</dbReference>
<dbReference type="Pfam" id="PF00098">
    <property type="entry name" value="zf-CCHC"/>
    <property type="match status" value="1"/>
</dbReference>
<feature type="compositionally biased region" description="Basic residues" evidence="6">
    <location>
        <begin position="1"/>
        <end position="11"/>
    </location>
</feature>
<protein>
    <recommendedName>
        <fullName evidence="7">CCHC-type domain-containing protein</fullName>
    </recommendedName>
</protein>
<dbReference type="GO" id="GO:0016779">
    <property type="term" value="F:nucleotidyltransferase activity"/>
    <property type="evidence" value="ECO:0007669"/>
    <property type="project" value="UniProtKB-KW"/>
</dbReference>
<dbReference type="PANTHER" id="PTHR37984:SF5">
    <property type="entry name" value="PROTEIN NYNRIN-LIKE"/>
    <property type="match status" value="1"/>
</dbReference>
<evidence type="ECO:0000313" key="8">
    <source>
        <dbReference type="EMBL" id="KRZ80411.1"/>
    </source>
</evidence>
<feature type="compositionally biased region" description="Polar residues" evidence="6">
    <location>
        <begin position="216"/>
        <end position="225"/>
    </location>
</feature>
<dbReference type="SUPFAM" id="SSF57756">
    <property type="entry name" value="Retrovirus zinc finger-like domains"/>
    <property type="match status" value="1"/>
</dbReference>
<dbReference type="GO" id="GO:0019899">
    <property type="term" value="F:enzyme binding"/>
    <property type="evidence" value="ECO:0007669"/>
    <property type="project" value="UniProtKB-ARBA"/>
</dbReference>
<gene>
    <name evidence="8" type="ORF">T10_6657</name>
</gene>
<dbReference type="GO" id="GO:0003676">
    <property type="term" value="F:nucleic acid binding"/>
    <property type="evidence" value="ECO:0007669"/>
    <property type="project" value="InterPro"/>
</dbReference>
<keyword evidence="5" id="KW-0863">Zinc-finger</keyword>
<dbReference type="Pfam" id="PF13650">
    <property type="entry name" value="Asp_protease_2"/>
    <property type="match status" value="1"/>
</dbReference>
<dbReference type="InterPro" id="IPR021109">
    <property type="entry name" value="Peptidase_aspartic_dom_sf"/>
</dbReference>
<dbReference type="GO" id="GO:0004519">
    <property type="term" value="F:endonuclease activity"/>
    <property type="evidence" value="ECO:0007669"/>
    <property type="project" value="UniProtKB-KW"/>
</dbReference>
<keyword evidence="2" id="KW-0548">Nucleotidyltransferase</keyword>
<keyword evidence="5" id="KW-0479">Metal-binding</keyword>
<dbReference type="PANTHER" id="PTHR37984">
    <property type="entry name" value="PROTEIN CBG26694"/>
    <property type="match status" value="1"/>
</dbReference>
<evidence type="ECO:0000256" key="3">
    <source>
        <dbReference type="ARBA" id="ARBA00022722"/>
    </source>
</evidence>
<feature type="region of interest" description="Disordered" evidence="6">
    <location>
        <begin position="211"/>
        <end position="231"/>
    </location>
</feature>
<feature type="region of interest" description="Disordered" evidence="6">
    <location>
        <begin position="281"/>
        <end position="301"/>
    </location>
</feature>
<evidence type="ECO:0000313" key="9">
    <source>
        <dbReference type="Proteomes" id="UP000054843"/>
    </source>
</evidence>
<organism evidence="8 9">
    <name type="scientific">Trichinella papuae</name>
    <dbReference type="NCBI Taxonomy" id="268474"/>
    <lineage>
        <taxon>Eukaryota</taxon>
        <taxon>Metazoa</taxon>
        <taxon>Ecdysozoa</taxon>
        <taxon>Nematoda</taxon>
        <taxon>Enoplea</taxon>
        <taxon>Dorylaimia</taxon>
        <taxon>Trichinellida</taxon>
        <taxon>Trichinellidae</taxon>
        <taxon>Trichinella</taxon>
    </lineage>
</organism>
<dbReference type="STRING" id="268474.A0A0V1N8U6"/>
<dbReference type="Gene3D" id="4.10.60.10">
    <property type="entry name" value="Zinc finger, CCHC-type"/>
    <property type="match status" value="1"/>
</dbReference>